<evidence type="ECO:0000313" key="8">
    <source>
        <dbReference type="EMBL" id="RWR03301.1"/>
    </source>
</evidence>
<comment type="caution">
    <text evidence="8">The sequence shown here is derived from an EMBL/GenBank/DDBJ whole genome shotgun (WGS) entry which is preliminary data.</text>
</comment>
<dbReference type="Pfam" id="PF00482">
    <property type="entry name" value="T2SSF"/>
    <property type="match status" value="1"/>
</dbReference>
<feature type="transmembrane region" description="Helical" evidence="6">
    <location>
        <begin position="98"/>
        <end position="121"/>
    </location>
</feature>
<dbReference type="PANTHER" id="PTHR35007">
    <property type="entry name" value="INTEGRAL MEMBRANE PROTEIN-RELATED"/>
    <property type="match status" value="1"/>
</dbReference>
<name>A0A443IGX6_9GAMM</name>
<feature type="transmembrane region" description="Helical" evidence="6">
    <location>
        <begin position="5"/>
        <end position="22"/>
    </location>
</feature>
<proteinExistence type="predicted"/>
<gene>
    <name evidence="8" type="ORF">ED28_03115</name>
</gene>
<keyword evidence="5 6" id="KW-0472">Membrane</keyword>
<organism evidence="8 9">
    <name type="scientific">[Pantoea] beijingensis</name>
    <dbReference type="NCBI Taxonomy" id="1324864"/>
    <lineage>
        <taxon>Bacteria</taxon>
        <taxon>Pseudomonadati</taxon>
        <taxon>Pseudomonadota</taxon>
        <taxon>Gammaproteobacteria</taxon>
        <taxon>Enterobacterales</taxon>
        <taxon>Erwiniaceae</taxon>
        <taxon>Erwinia</taxon>
    </lineage>
</organism>
<accession>A0A443IGX6</accession>
<keyword evidence="4 6" id="KW-1133">Transmembrane helix</keyword>
<dbReference type="RefSeq" id="WP_128175146.1">
    <property type="nucleotide sequence ID" value="NZ_CP071409.1"/>
</dbReference>
<evidence type="ECO:0000256" key="5">
    <source>
        <dbReference type="ARBA" id="ARBA00023136"/>
    </source>
</evidence>
<dbReference type="GO" id="GO:0005886">
    <property type="term" value="C:plasma membrane"/>
    <property type="evidence" value="ECO:0007669"/>
    <property type="project" value="UniProtKB-SubCell"/>
</dbReference>
<keyword evidence="9" id="KW-1185">Reference proteome</keyword>
<sequence length="279" mass="31466">MILFYLLICAAGILISVSILFHSRRVSHDRRIIEHTEVIDGKKNITAIDYHSLIVSNSPYLTVLRKIDNDLLMKMKIVGVILIFMLVTNWLSGSDFSLRALSLTTLILFVLVIIIPSLLLGPGIKRKAKEMMDVLPYFIELVAVCIQSGMTVESALKFVSERFWHLNPDLSALMGLLVKRAEIGGLEESLHELYNSMEMTELRMFCSTLQQSVHYGTSLYEHLMDLSLDIRDLQLLNTEEKIGSLSAKMSIPLIIFIMFPITVLIAAPGILRIVKNGLF</sequence>
<protein>
    <submittedName>
        <fullName evidence="8">Secretion system protein</fullName>
    </submittedName>
</protein>
<dbReference type="PANTHER" id="PTHR35007:SF2">
    <property type="entry name" value="PILUS ASSEMBLE PROTEIN"/>
    <property type="match status" value="1"/>
</dbReference>
<dbReference type="EMBL" id="JMEE01000002">
    <property type="protein sequence ID" value="RWR03301.1"/>
    <property type="molecule type" value="Genomic_DNA"/>
</dbReference>
<evidence type="ECO:0000256" key="1">
    <source>
        <dbReference type="ARBA" id="ARBA00004651"/>
    </source>
</evidence>
<evidence type="ECO:0000256" key="3">
    <source>
        <dbReference type="ARBA" id="ARBA00022692"/>
    </source>
</evidence>
<feature type="domain" description="Type II secretion system protein GspF" evidence="7">
    <location>
        <begin position="138"/>
        <end position="265"/>
    </location>
</feature>
<comment type="subcellular location">
    <subcellularLocation>
        <location evidence="1">Cell membrane</location>
        <topology evidence="1">Multi-pass membrane protein</topology>
    </subcellularLocation>
</comment>
<feature type="transmembrane region" description="Helical" evidence="6">
    <location>
        <begin position="251"/>
        <end position="274"/>
    </location>
</feature>
<reference evidence="8 9" key="1">
    <citation type="submission" date="2014-04" db="EMBL/GenBank/DDBJ databases">
        <title>Draft genome sequence of Pantoea beijingensis strain LMG 27579, an emerging pathogen to Pleurotus eryngii with potential industrial application.</title>
        <authorList>
            <person name="Xu F."/>
            <person name="Liu Y."/>
            <person name="Wang S."/>
            <person name="Yin Y."/>
            <person name="Ma Y."/>
            <person name="Zhao S."/>
            <person name="Rong C."/>
        </authorList>
    </citation>
    <scope>NUCLEOTIDE SEQUENCE [LARGE SCALE GENOMIC DNA]</scope>
    <source>
        <strain evidence="8 9">LMG 27579</strain>
    </source>
</reference>
<dbReference type="Proteomes" id="UP000288794">
    <property type="component" value="Unassembled WGS sequence"/>
</dbReference>
<evidence type="ECO:0000313" key="9">
    <source>
        <dbReference type="Proteomes" id="UP000288794"/>
    </source>
</evidence>
<evidence type="ECO:0000256" key="2">
    <source>
        <dbReference type="ARBA" id="ARBA00022475"/>
    </source>
</evidence>
<keyword evidence="3 6" id="KW-0812">Transmembrane</keyword>
<evidence type="ECO:0000256" key="6">
    <source>
        <dbReference type="SAM" id="Phobius"/>
    </source>
</evidence>
<dbReference type="InterPro" id="IPR018076">
    <property type="entry name" value="T2SS_GspF_dom"/>
</dbReference>
<keyword evidence="2" id="KW-1003">Cell membrane</keyword>
<evidence type="ECO:0000256" key="4">
    <source>
        <dbReference type="ARBA" id="ARBA00022989"/>
    </source>
</evidence>
<dbReference type="AlphaFoldDB" id="A0A443IGX6"/>
<feature type="transmembrane region" description="Helical" evidence="6">
    <location>
        <begin position="75"/>
        <end position="92"/>
    </location>
</feature>
<evidence type="ECO:0000259" key="7">
    <source>
        <dbReference type="Pfam" id="PF00482"/>
    </source>
</evidence>